<gene>
    <name evidence="2" type="ORF">D0863_14854</name>
</gene>
<protein>
    <submittedName>
        <fullName evidence="2">Uncharacterized protein</fullName>
    </submittedName>
</protein>
<dbReference type="Gene3D" id="6.10.140.1430">
    <property type="match status" value="1"/>
</dbReference>
<organism evidence="2 3">
    <name type="scientific">Hortaea werneckii</name>
    <name type="common">Black yeast</name>
    <name type="synonym">Cladosporium werneckii</name>
    <dbReference type="NCBI Taxonomy" id="91943"/>
    <lineage>
        <taxon>Eukaryota</taxon>
        <taxon>Fungi</taxon>
        <taxon>Dikarya</taxon>
        <taxon>Ascomycota</taxon>
        <taxon>Pezizomycotina</taxon>
        <taxon>Dothideomycetes</taxon>
        <taxon>Dothideomycetidae</taxon>
        <taxon>Mycosphaerellales</taxon>
        <taxon>Teratosphaeriaceae</taxon>
        <taxon>Hortaea</taxon>
    </lineage>
</organism>
<name>A0A3M7CEV0_HORWE</name>
<proteinExistence type="predicted"/>
<evidence type="ECO:0000313" key="3">
    <source>
        <dbReference type="Proteomes" id="UP000269276"/>
    </source>
</evidence>
<dbReference type="Proteomes" id="UP000269276">
    <property type="component" value="Unassembled WGS sequence"/>
</dbReference>
<dbReference type="VEuPathDB" id="FungiDB:BTJ68_11476"/>
<feature type="region of interest" description="Disordered" evidence="1">
    <location>
        <begin position="191"/>
        <end position="215"/>
    </location>
</feature>
<dbReference type="OrthoDB" id="3001700at2759"/>
<evidence type="ECO:0000313" key="2">
    <source>
        <dbReference type="EMBL" id="RMY50519.1"/>
    </source>
</evidence>
<accession>A0A3M7CEV0</accession>
<comment type="caution">
    <text evidence="2">The sequence shown here is derived from an EMBL/GenBank/DDBJ whole genome shotgun (WGS) entry which is preliminary data.</text>
</comment>
<feature type="compositionally biased region" description="Basic and acidic residues" evidence="1">
    <location>
        <begin position="191"/>
        <end position="200"/>
    </location>
</feature>
<dbReference type="EMBL" id="QWIP01001032">
    <property type="protein sequence ID" value="RMY50519.1"/>
    <property type="molecule type" value="Genomic_DNA"/>
</dbReference>
<sequence length="245" mass="26178">MPTNVELIFTIFKQIKPNNMADALKNTASGATNTVQQGAQGATNTVQQGAQGATDTAKQGAQSAQNAASGTDKWNAMTEDQKKQTFDQLPDEQKKGKSYTEWIKEGYQHQYENWMPWIEDMYLRWFTNDNKASYATKANEKPDTLDKTRVTGIEPVDKLQGDLNNTVGNQFGQGGAFQGVGDAVSKEGVNRAERGGKDDSGSYTGAVGNSAKSAGSGIYNTAAGAGSYVTGMFSGGKKEGQGESK</sequence>
<evidence type="ECO:0000256" key="1">
    <source>
        <dbReference type="SAM" id="MobiDB-lite"/>
    </source>
</evidence>
<reference evidence="2 3" key="1">
    <citation type="journal article" date="2018" name="BMC Genomics">
        <title>Genomic evidence for intraspecific hybridization in a clonal and extremely halotolerant yeast.</title>
        <authorList>
            <person name="Gostincar C."/>
            <person name="Stajich J.E."/>
            <person name="Zupancic J."/>
            <person name="Zalar P."/>
            <person name="Gunde-Cimerman N."/>
        </authorList>
    </citation>
    <scope>NUCLEOTIDE SEQUENCE [LARGE SCALE GENOMIC DNA]</scope>
    <source>
        <strain evidence="2 3">EXF-2682</strain>
    </source>
</reference>
<dbReference type="AlphaFoldDB" id="A0A3M7CEV0"/>